<accession>A0A813FJ05</accession>
<evidence type="ECO:0000313" key="2">
    <source>
        <dbReference type="EMBL" id="CAE8613714.1"/>
    </source>
</evidence>
<evidence type="ECO:0000256" key="1">
    <source>
        <dbReference type="SAM" id="MobiDB-lite"/>
    </source>
</evidence>
<sequence length="133" mass="14182">MAAREDLAEADDSSPLQEDWAERPEEEAQAAEFCALQPGRESVAAAAALVQTDRNLGKSAQALACTMSQVADLMLELGDKFSQAAGEGKLQSILTLVKAERAVAPLLAVASSPRNRSDESMCDDFISKRARTV</sequence>
<gene>
    <name evidence="2" type="ORF">PGLA1383_LOCUS31465</name>
    <name evidence="3" type="ORF">PGLA2088_LOCUS9104</name>
</gene>
<organism evidence="2 4">
    <name type="scientific">Polarella glacialis</name>
    <name type="common">Dinoflagellate</name>
    <dbReference type="NCBI Taxonomy" id="89957"/>
    <lineage>
        <taxon>Eukaryota</taxon>
        <taxon>Sar</taxon>
        <taxon>Alveolata</taxon>
        <taxon>Dinophyceae</taxon>
        <taxon>Suessiales</taxon>
        <taxon>Suessiaceae</taxon>
        <taxon>Polarella</taxon>
    </lineage>
</organism>
<dbReference type="Proteomes" id="UP000654075">
    <property type="component" value="Unassembled WGS sequence"/>
</dbReference>
<protein>
    <submittedName>
        <fullName evidence="2">Uncharacterized protein</fullName>
    </submittedName>
</protein>
<evidence type="ECO:0000313" key="4">
    <source>
        <dbReference type="Proteomes" id="UP000654075"/>
    </source>
</evidence>
<proteinExistence type="predicted"/>
<dbReference type="EMBL" id="CAJNNV010025300">
    <property type="protein sequence ID" value="CAE8613714.1"/>
    <property type="molecule type" value="Genomic_DNA"/>
</dbReference>
<keyword evidence="4" id="KW-1185">Reference proteome</keyword>
<reference evidence="2" key="1">
    <citation type="submission" date="2021-02" db="EMBL/GenBank/DDBJ databases">
        <authorList>
            <person name="Dougan E. K."/>
            <person name="Rhodes N."/>
            <person name="Thang M."/>
            <person name="Chan C."/>
        </authorList>
    </citation>
    <scope>NUCLEOTIDE SEQUENCE</scope>
</reference>
<name>A0A813FJ05_POLGL</name>
<feature type="region of interest" description="Disordered" evidence="1">
    <location>
        <begin position="1"/>
        <end position="30"/>
    </location>
</feature>
<dbReference type="AlphaFoldDB" id="A0A813FJ05"/>
<dbReference type="EMBL" id="CAJNNW010009956">
    <property type="protein sequence ID" value="CAE8651569.1"/>
    <property type="molecule type" value="Genomic_DNA"/>
</dbReference>
<comment type="caution">
    <text evidence="2">The sequence shown here is derived from an EMBL/GenBank/DDBJ whole genome shotgun (WGS) entry which is preliminary data.</text>
</comment>
<evidence type="ECO:0000313" key="3">
    <source>
        <dbReference type="EMBL" id="CAE8651569.1"/>
    </source>
</evidence>
<dbReference type="Proteomes" id="UP000626109">
    <property type="component" value="Unassembled WGS sequence"/>
</dbReference>